<dbReference type="PROSITE" id="PS51032">
    <property type="entry name" value="AP2_ERF"/>
    <property type="match status" value="1"/>
</dbReference>
<dbReference type="Pfam" id="PF00847">
    <property type="entry name" value="AP2"/>
    <property type="match status" value="1"/>
</dbReference>
<feature type="domain" description="AP2/ERF" evidence="6">
    <location>
        <begin position="1"/>
        <end position="56"/>
    </location>
</feature>
<dbReference type="GO" id="GO:0003677">
    <property type="term" value="F:DNA binding"/>
    <property type="evidence" value="ECO:0007669"/>
    <property type="project" value="UniProtKB-KW"/>
</dbReference>
<dbReference type="HOGENOM" id="CLU_159623_2_2_1"/>
<dbReference type="InParanoid" id="D8RBQ5"/>
<dbReference type="EMBL" id="GL377594">
    <property type="protein sequence ID" value="EFJ22809.1"/>
    <property type="molecule type" value="Genomic_DNA"/>
</dbReference>
<dbReference type="KEGG" id="smo:SELMODRAFT_73169"/>
<dbReference type="PRINTS" id="PR00367">
    <property type="entry name" value="ETHRSPELEMNT"/>
</dbReference>
<dbReference type="Proteomes" id="UP000001514">
    <property type="component" value="Unassembled WGS sequence"/>
</dbReference>
<dbReference type="PANTHER" id="PTHR31190">
    <property type="entry name" value="DNA-BINDING DOMAIN"/>
    <property type="match status" value="1"/>
</dbReference>
<evidence type="ECO:0000259" key="6">
    <source>
        <dbReference type="PROSITE" id="PS51032"/>
    </source>
</evidence>
<accession>D8RBQ5</accession>
<name>D8RBQ5_SELML</name>
<dbReference type="SMART" id="SM00380">
    <property type="entry name" value="AP2"/>
    <property type="match status" value="1"/>
</dbReference>
<dbReference type="CDD" id="cd00018">
    <property type="entry name" value="AP2"/>
    <property type="match status" value="1"/>
</dbReference>
<dbReference type="GO" id="GO:0005634">
    <property type="term" value="C:nucleus"/>
    <property type="evidence" value="ECO:0007669"/>
    <property type="project" value="UniProtKB-SubCell"/>
</dbReference>
<dbReference type="Gene3D" id="3.30.730.10">
    <property type="entry name" value="AP2/ERF domain"/>
    <property type="match status" value="1"/>
</dbReference>
<dbReference type="KEGG" id="smo:SELMODRAFT_73164"/>
<dbReference type="InterPro" id="IPR044808">
    <property type="entry name" value="ERF_plant"/>
</dbReference>
<organism evidence="9">
    <name type="scientific">Selaginella moellendorffii</name>
    <name type="common">Spikemoss</name>
    <dbReference type="NCBI Taxonomy" id="88036"/>
    <lineage>
        <taxon>Eukaryota</taxon>
        <taxon>Viridiplantae</taxon>
        <taxon>Streptophyta</taxon>
        <taxon>Embryophyta</taxon>
        <taxon>Tracheophyta</taxon>
        <taxon>Lycopodiopsida</taxon>
        <taxon>Selaginellales</taxon>
        <taxon>Selaginellaceae</taxon>
        <taxon>Selaginella</taxon>
    </lineage>
</organism>
<dbReference type="FunFam" id="3.30.730.10:FF:000001">
    <property type="entry name" value="Ethylene-responsive transcription factor 2"/>
    <property type="match status" value="1"/>
</dbReference>
<evidence type="ECO:0000256" key="5">
    <source>
        <dbReference type="ARBA" id="ARBA00023242"/>
    </source>
</evidence>
<evidence type="ECO:0000313" key="7">
    <source>
        <dbReference type="EMBL" id="EFJ22809.1"/>
    </source>
</evidence>
<gene>
    <name evidence="8" type="ORF">SELMODRAFT_73164</name>
    <name evidence="7" type="ORF">SELMODRAFT_73169</name>
</gene>
<dbReference type="OMA" id="MLFLDAM"/>
<dbReference type="InterPro" id="IPR001471">
    <property type="entry name" value="AP2/ERF_dom"/>
</dbReference>
<dbReference type="InterPro" id="IPR016177">
    <property type="entry name" value="DNA-bd_dom_sf"/>
</dbReference>
<keyword evidence="9" id="KW-1185">Reference proteome</keyword>
<comment type="subcellular location">
    <subcellularLocation>
        <location evidence="1">Nucleus</location>
    </subcellularLocation>
</comment>
<dbReference type="SUPFAM" id="SSF54171">
    <property type="entry name" value="DNA-binding domain"/>
    <property type="match status" value="1"/>
</dbReference>
<reference evidence="8 9" key="1">
    <citation type="journal article" date="2011" name="Science">
        <title>The Selaginella genome identifies genetic changes associated with the evolution of vascular plants.</title>
        <authorList>
            <person name="Banks J.A."/>
            <person name="Nishiyama T."/>
            <person name="Hasebe M."/>
            <person name="Bowman J.L."/>
            <person name="Gribskov M."/>
            <person name="dePamphilis C."/>
            <person name="Albert V.A."/>
            <person name="Aono N."/>
            <person name="Aoyama T."/>
            <person name="Ambrose B.A."/>
            <person name="Ashton N.W."/>
            <person name="Axtell M.J."/>
            <person name="Barker E."/>
            <person name="Barker M.S."/>
            <person name="Bennetzen J.L."/>
            <person name="Bonawitz N.D."/>
            <person name="Chapple C."/>
            <person name="Cheng C."/>
            <person name="Correa L.G."/>
            <person name="Dacre M."/>
            <person name="DeBarry J."/>
            <person name="Dreyer I."/>
            <person name="Elias M."/>
            <person name="Engstrom E.M."/>
            <person name="Estelle M."/>
            <person name="Feng L."/>
            <person name="Finet C."/>
            <person name="Floyd S.K."/>
            <person name="Frommer W.B."/>
            <person name="Fujita T."/>
            <person name="Gramzow L."/>
            <person name="Gutensohn M."/>
            <person name="Harholt J."/>
            <person name="Hattori M."/>
            <person name="Heyl A."/>
            <person name="Hirai T."/>
            <person name="Hiwatashi Y."/>
            <person name="Ishikawa M."/>
            <person name="Iwata M."/>
            <person name="Karol K.G."/>
            <person name="Koehler B."/>
            <person name="Kolukisaoglu U."/>
            <person name="Kubo M."/>
            <person name="Kurata T."/>
            <person name="Lalonde S."/>
            <person name="Li K."/>
            <person name="Li Y."/>
            <person name="Litt A."/>
            <person name="Lyons E."/>
            <person name="Manning G."/>
            <person name="Maruyama T."/>
            <person name="Michael T.P."/>
            <person name="Mikami K."/>
            <person name="Miyazaki S."/>
            <person name="Morinaga S."/>
            <person name="Murata T."/>
            <person name="Mueller-Roeber B."/>
            <person name="Nelson D.R."/>
            <person name="Obara M."/>
            <person name="Oguri Y."/>
            <person name="Olmstead R.G."/>
            <person name="Onodera N."/>
            <person name="Petersen B.L."/>
            <person name="Pils B."/>
            <person name="Prigge M."/>
            <person name="Rensing S.A."/>
            <person name="Riano-Pachon D.M."/>
            <person name="Roberts A.W."/>
            <person name="Sato Y."/>
            <person name="Scheller H.V."/>
            <person name="Schulz B."/>
            <person name="Schulz C."/>
            <person name="Shakirov E.V."/>
            <person name="Shibagaki N."/>
            <person name="Shinohara N."/>
            <person name="Shippen D.E."/>
            <person name="Soerensen I."/>
            <person name="Sotooka R."/>
            <person name="Sugimoto N."/>
            <person name="Sugita M."/>
            <person name="Sumikawa N."/>
            <person name="Tanurdzic M."/>
            <person name="Theissen G."/>
            <person name="Ulvskov P."/>
            <person name="Wakazuki S."/>
            <person name="Weng J.K."/>
            <person name="Willats W.W."/>
            <person name="Wipf D."/>
            <person name="Wolf P.G."/>
            <person name="Yang L."/>
            <person name="Zimmer A.D."/>
            <person name="Zhu Q."/>
            <person name="Mitros T."/>
            <person name="Hellsten U."/>
            <person name="Loque D."/>
            <person name="Otillar R."/>
            <person name="Salamov A."/>
            <person name="Schmutz J."/>
            <person name="Shapiro H."/>
            <person name="Lindquist E."/>
            <person name="Lucas S."/>
            <person name="Rokhsar D."/>
            <person name="Grigoriev I.V."/>
        </authorList>
    </citation>
    <scope>NUCLEOTIDE SEQUENCE [LARGE SCALE GENOMIC DNA]</scope>
</reference>
<evidence type="ECO:0000313" key="8">
    <source>
        <dbReference type="EMBL" id="EFJ30831.1"/>
    </source>
</evidence>
<dbReference type="GO" id="GO:0003700">
    <property type="term" value="F:DNA-binding transcription factor activity"/>
    <property type="evidence" value="ECO:0007669"/>
    <property type="project" value="InterPro"/>
</dbReference>
<dbReference type="PANTHER" id="PTHR31190:SF374">
    <property type="entry name" value="AP2_ERF DOMAIN-CONTAINING PROTEIN"/>
    <property type="match status" value="1"/>
</dbReference>
<evidence type="ECO:0000256" key="1">
    <source>
        <dbReference type="ARBA" id="ARBA00004123"/>
    </source>
</evidence>
<protein>
    <recommendedName>
        <fullName evidence="6">AP2/ERF domain-containing protein</fullName>
    </recommendedName>
</protein>
<feature type="non-terminal residue" evidence="8">
    <location>
        <position position="56"/>
    </location>
</feature>
<proteinExistence type="predicted"/>
<dbReference type="EMBL" id="GL377575">
    <property type="protein sequence ID" value="EFJ30831.1"/>
    <property type="molecule type" value="Genomic_DNA"/>
</dbReference>
<keyword evidence="3" id="KW-0238">DNA-binding</keyword>
<dbReference type="AlphaFoldDB" id="D8RBQ5"/>
<dbReference type="InterPro" id="IPR036955">
    <property type="entry name" value="AP2/ERF_dom_sf"/>
</dbReference>
<evidence type="ECO:0000256" key="4">
    <source>
        <dbReference type="ARBA" id="ARBA00023163"/>
    </source>
</evidence>
<keyword evidence="5" id="KW-0539">Nucleus</keyword>
<dbReference type="Gramene" id="EFJ22809">
    <property type="protein sequence ID" value="EFJ22809"/>
    <property type="gene ID" value="SELMODRAFT_73169"/>
</dbReference>
<dbReference type="Gramene" id="EFJ30831">
    <property type="protein sequence ID" value="EFJ30831"/>
    <property type="gene ID" value="SELMODRAFT_73164"/>
</dbReference>
<keyword evidence="4" id="KW-0804">Transcription</keyword>
<evidence type="ECO:0000256" key="3">
    <source>
        <dbReference type="ARBA" id="ARBA00023125"/>
    </source>
</evidence>
<evidence type="ECO:0000313" key="9">
    <source>
        <dbReference type="Proteomes" id="UP000001514"/>
    </source>
</evidence>
<evidence type="ECO:0000256" key="2">
    <source>
        <dbReference type="ARBA" id="ARBA00023015"/>
    </source>
</evidence>
<keyword evidence="2" id="KW-0805">Transcription regulation</keyword>
<dbReference type="STRING" id="88036.D8RBQ5"/>
<sequence>YRGVRQRPWGKWAAEIRDFSRGIRVWLGTFDTAEAAAEAYDRAARRMKGPSAQTNF</sequence>
<dbReference type="GO" id="GO:0009873">
    <property type="term" value="P:ethylene-activated signaling pathway"/>
    <property type="evidence" value="ECO:0007669"/>
    <property type="project" value="InterPro"/>
</dbReference>
<feature type="non-terminal residue" evidence="8">
    <location>
        <position position="1"/>
    </location>
</feature>